<evidence type="ECO:0000256" key="9">
    <source>
        <dbReference type="SAM" id="Coils"/>
    </source>
</evidence>
<feature type="compositionally biased region" description="Low complexity" evidence="10">
    <location>
        <begin position="322"/>
        <end position="341"/>
    </location>
</feature>
<name>A0A183UD42_TOXCA</name>
<evidence type="ECO:0000313" key="14">
    <source>
        <dbReference type="WBParaSite" id="TCNE_0000641201-mRNA-1"/>
    </source>
</evidence>
<dbReference type="InterPro" id="IPR011009">
    <property type="entry name" value="Kinase-like_dom_sf"/>
</dbReference>
<proteinExistence type="predicted"/>
<dbReference type="Pfam" id="PF00069">
    <property type="entry name" value="Pkinase"/>
    <property type="match status" value="1"/>
</dbReference>
<feature type="compositionally biased region" description="Acidic residues" evidence="10">
    <location>
        <begin position="368"/>
        <end position="391"/>
    </location>
</feature>
<evidence type="ECO:0000256" key="10">
    <source>
        <dbReference type="SAM" id="MobiDB-lite"/>
    </source>
</evidence>
<dbReference type="PROSITE" id="PS00108">
    <property type="entry name" value="PROTEIN_KINASE_ST"/>
    <property type="match status" value="1"/>
</dbReference>
<comment type="catalytic activity">
    <reaction evidence="8">
        <text>L-seryl-[protein] + ATP = O-phospho-L-seryl-[protein] + ADP + H(+)</text>
        <dbReference type="Rhea" id="RHEA:17989"/>
        <dbReference type="Rhea" id="RHEA-COMP:9863"/>
        <dbReference type="Rhea" id="RHEA-COMP:11604"/>
        <dbReference type="ChEBI" id="CHEBI:15378"/>
        <dbReference type="ChEBI" id="CHEBI:29999"/>
        <dbReference type="ChEBI" id="CHEBI:30616"/>
        <dbReference type="ChEBI" id="CHEBI:83421"/>
        <dbReference type="ChEBI" id="CHEBI:456216"/>
        <dbReference type="EC" id="2.7.11.1"/>
    </reaction>
</comment>
<keyword evidence="5" id="KW-0418">Kinase</keyword>
<evidence type="ECO:0000256" key="6">
    <source>
        <dbReference type="ARBA" id="ARBA00022840"/>
    </source>
</evidence>
<evidence type="ECO:0000256" key="1">
    <source>
        <dbReference type="ARBA" id="ARBA00012513"/>
    </source>
</evidence>
<organism evidence="13 14">
    <name type="scientific">Toxocara canis</name>
    <name type="common">Canine roundworm</name>
    <dbReference type="NCBI Taxonomy" id="6265"/>
    <lineage>
        <taxon>Eukaryota</taxon>
        <taxon>Metazoa</taxon>
        <taxon>Ecdysozoa</taxon>
        <taxon>Nematoda</taxon>
        <taxon>Chromadorea</taxon>
        <taxon>Rhabditida</taxon>
        <taxon>Spirurina</taxon>
        <taxon>Ascaridomorpha</taxon>
        <taxon>Ascaridoidea</taxon>
        <taxon>Toxocaridae</taxon>
        <taxon>Toxocara</taxon>
    </lineage>
</organism>
<keyword evidence="4" id="KW-0547">Nucleotide-binding</keyword>
<feature type="compositionally biased region" description="Polar residues" evidence="10">
    <location>
        <begin position="290"/>
        <end position="300"/>
    </location>
</feature>
<evidence type="ECO:0000313" key="13">
    <source>
        <dbReference type="Proteomes" id="UP000050794"/>
    </source>
</evidence>
<dbReference type="GO" id="GO:0004674">
    <property type="term" value="F:protein serine/threonine kinase activity"/>
    <property type="evidence" value="ECO:0007669"/>
    <property type="project" value="UniProtKB-KW"/>
</dbReference>
<reference evidence="14" key="1">
    <citation type="submission" date="2016-06" db="UniProtKB">
        <authorList>
            <consortium name="WormBaseParasite"/>
        </authorList>
    </citation>
    <scope>IDENTIFICATION</scope>
</reference>
<dbReference type="PANTHER" id="PTHR47634:SF9">
    <property type="entry name" value="PROTEIN KINASE DOMAIN-CONTAINING PROTEIN-RELATED"/>
    <property type="match status" value="1"/>
</dbReference>
<dbReference type="SMART" id="SM00220">
    <property type="entry name" value="S_TKc"/>
    <property type="match status" value="1"/>
</dbReference>
<evidence type="ECO:0000256" key="3">
    <source>
        <dbReference type="ARBA" id="ARBA00022679"/>
    </source>
</evidence>
<evidence type="ECO:0000256" key="5">
    <source>
        <dbReference type="ARBA" id="ARBA00022777"/>
    </source>
</evidence>
<feature type="compositionally biased region" description="Acidic residues" evidence="10">
    <location>
        <begin position="125"/>
        <end position="135"/>
    </location>
</feature>
<dbReference type="InterPro" id="IPR051334">
    <property type="entry name" value="SRPK"/>
</dbReference>
<dbReference type="GO" id="GO:0000245">
    <property type="term" value="P:spliceosomal complex assembly"/>
    <property type="evidence" value="ECO:0007669"/>
    <property type="project" value="TreeGrafter"/>
</dbReference>
<evidence type="ECO:0000313" key="12">
    <source>
        <dbReference type="EMBL" id="VDM37732.1"/>
    </source>
</evidence>
<feature type="compositionally biased region" description="Basic and acidic residues" evidence="10">
    <location>
        <begin position="720"/>
        <end position="737"/>
    </location>
</feature>
<dbReference type="GO" id="GO:0050684">
    <property type="term" value="P:regulation of mRNA processing"/>
    <property type="evidence" value="ECO:0007669"/>
    <property type="project" value="TreeGrafter"/>
</dbReference>
<reference evidence="12 13" key="2">
    <citation type="submission" date="2018-11" db="EMBL/GenBank/DDBJ databases">
        <authorList>
            <consortium name="Pathogen Informatics"/>
        </authorList>
    </citation>
    <scope>NUCLEOTIDE SEQUENCE [LARGE SCALE GENOMIC DNA]</scope>
</reference>
<sequence length="782" mass="85667">MFVVLLSRWLGRAHRLNNHNNVRLQQHKSPSSAIDCSASSQSISFERDETASQLESELTVATCDRGTMSFGSSSMANVVKEYLVVRSPVRGADDDRLSCYETPADSFRESVETDSLIQAAHGESSNDDENGEDVSGEFHSDRLSTSEDSDFDAESVESISSASDEIDLMCESISSVYDTSESVLEDDGGDDEPFQDQQNLEVTCKDSGQNPEVSHDVIVELNPDEGCKEMVFTCAHHSMVVASITMANSGEGNAPRNGDVGGGKLKKSKTSESGGAGGGAMEMSSKKGMNATTPSLPTSKTITNGNIATMGLGIIPPPPITPNNLIPRPPQQQQTQVHQLPSGGLKLTPAEEAALMPLGSPSVGSESAYDDDDMEREQEEVLGSDDEEQEDPKDYRKGGYHPVAIGDVFNGRYHVIRKMGWGHFSTVWLCWDTQQMRFVAMKIVKSAEHYTEAAIDEIKLLLTVRGADEEDPFRERVVQLLDEFSVTGVNGTHICMVFEVLGCNLLKMIIRSNYQGLPLEHVRTITRQVLEGLQYLHEKAHIIHTDIKPENVLVTLSHEQVKQIAAEAMIAGKMGFKMSGSAVSTAPSHIVKKVEEAMSKNKKKKLKKKRKKQRELLEQQLSQMEGLAVDVQSLNGVLSSPTSLNSFPGDRLRQLGEQPMAANRFSLPQLMNNNGSMSARVNGEGVKENSTLTRTQSARTAANNAQQQKHPLCNPTYNTVEDHTDDDLRPTATKLEEMGLESTKMNGSEWKDAKRIERLSISPHSENDNLHNAANSDLDESG</sequence>
<evidence type="ECO:0000256" key="4">
    <source>
        <dbReference type="ARBA" id="ARBA00022741"/>
    </source>
</evidence>
<dbReference type="GO" id="GO:0005524">
    <property type="term" value="F:ATP binding"/>
    <property type="evidence" value="ECO:0007669"/>
    <property type="project" value="UniProtKB-KW"/>
</dbReference>
<dbReference type="SUPFAM" id="SSF56112">
    <property type="entry name" value="Protein kinase-like (PK-like)"/>
    <property type="match status" value="1"/>
</dbReference>
<feature type="region of interest" description="Disordered" evidence="10">
    <location>
        <begin position="121"/>
        <end position="160"/>
    </location>
</feature>
<keyword evidence="2" id="KW-0723">Serine/threonine-protein kinase</keyword>
<accession>A0A183UD42</accession>
<dbReference type="PANTHER" id="PTHR47634">
    <property type="entry name" value="PROTEIN KINASE DOMAIN-CONTAINING PROTEIN-RELATED"/>
    <property type="match status" value="1"/>
</dbReference>
<feature type="region of interest" description="Disordered" evidence="10">
    <location>
        <begin position="700"/>
        <end position="782"/>
    </location>
</feature>
<dbReference type="PROSITE" id="PS50011">
    <property type="entry name" value="PROTEIN_KINASE_DOM"/>
    <property type="match status" value="1"/>
</dbReference>
<dbReference type="GO" id="GO:0005634">
    <property type="term" value="C:nucleus"/>
    <property type="evidence" value="ECO:0007669"/>
    <property type="project" value="TreeGrafter"/>
</dbReference>
<feature type="region of interest" description="Disordered" evidence="10">
    <location>
        <begin position="249"/>
        <end position="300"/>
    </location>
</feature>
<dbReference type="EMBL" id="UYWY01019489">
    <property type="protein sequence ID" value="VDM37732.1"/>
    <property type="molecule type" value="Genomic_DNA"/>
</dbReference>
<feature type="region of interest" description="Disordered" evidence="10">
    <location>
        <begin position="316"/>
        <end position="343"/>
    </location>
</feature>
<feature type="region of interest" description="Disordered" evidence="10">
    <location>
        <begin position="356"/>
        <end position="398"/>
    </location>
</feature>
<dbReference type="InterPro" id="IPR008271">
    <property type="entry name" value="Ser/Thr_kinase_AS"/>
</dbReference>
<feature type="compositionally biased region" description="Polar residues" evidence="10">
    <location>
        <begin position="700"/>
        <end position="719"/>
    </location>
</feature>
<dbReference type="InterPro" id="IPR000719">
    <property type="entry name" value="Prot_kinase_dom"/>
</dbReference>
<protein>
    <recommendedName>
        <fullName evidence="1">non-specific serine/threonine protein kinase</fullName>
        <ecNumber evidence="1">2.7.11.1</ecNumber>
    </recommendedName>
</protein>
<dbReference type="Gene3D" id="1.10.510.10">
    <property type="entry name" value="Transferase(Phosphotransferase) domain 1"/>
    <property type="match status" value="1"/>
</dbReference>
<keyword evidence="13" id="KW-1185">Reference proteome</keyword>
<feature type="domain" description="Protein kinase" evidence="11">
    <location>
        <begin position="413"/>
        <end position="713"/>
    </location>
</feature>
<dbReference type="FunFam" id="3.30.200.20:FF:000163">
    <property type="entry name" value="SRSF protein kinase 2 isoform X1"/>
    <property type="match status" value="1"/>
</dbReference>
<keyword evidence="6" id="KW-0067">ATP-binding</keyword>
<gene>
    <name evidence="12" type="ORF">TCNE_LOCUS6412</name>
</gene>
<evidence type="ECO:0000256" key="7">
    <source>
        <dbReference type="ARBA" id="ARBA00047899"/>
    </source>
</evidence>
<dbReference type="Gene3D" id="3.30.200.20">
    <property type="entry name" value="Phosphorylase Kinase, domain 1"/>
    <property type="match status" value="1"/>
</dbReference>
<evidence type="ECO:0000259" key="11">
    <source>
        <dbReference type="PROSITE" id="PS50011"/>
    </source>
</evidence>
<feature type="compositionally biased region" description="Basic and acidic residues" evidence="10">
    <location>
        <begin position="749"/>
        <end position="758"/>
    </location>
</feature>
<dbReference type="AlphaFoldDB" id="A0A183UD42"/>
<dbReference type="EC" id="2.7.11.1" evidence="1"/>
<evidence type="ECO:0000256" key="8">
    <source>
        <dbReference type="ARBA" id="ARBA00048679"/>
    </source>
</evidence>
<keyword evidence="9" id="KW-0175">Coiled coil</keyword>
<keyword evidence="3" id="KW-0808">Transferase</keyword>
<comment type="catalytic activity">
    <reaction evidence="7">
        <text>L-threonyl-[protein] + ATP = O-phospho-L-threonyl-[protein] + ADP + H(+)</text>
        <dbReference type="Rhea" id="RHEA:46608"/>
        <dbReference type="Rhea" id="RHEA-COMP:11060"/>
        <dbReference type="Rhea" id="RHEA-COMP:11605"/>
        <dbReference type="ChEBI" id="CHEBI:15378"/>
        <dbReference type="ChEBI" id="CHEBI:30013"/>
        <dbReference type="ChEBI" id="CHEBI:30616"/>
        <dbReference type="ChEBI" id="CHEBI:61977"/>
        <dbReference type="ChEBI" id="CHEBI:456216"/>
        <dbReference type="EC" id="2.7.11.1"/>
    </reaction>
</comment>
<dbReference type="WBParaSite" id="TCNE_0000641201-mRNA-1">
    <property type="protein sequence ID" value="TCNE_0000641201-mRNA-1"/>
    <property type="gene ID" value="TCNE_0000641201"/>
</dbReference>
<dbReference type="Proteomes" id="UP000050794">
    <property type="component" value="Unassembled WGS sequence"/>
</dbReference>
<dbReference type="GO" id="GO:0005737">
    <property type="term" value="C:cytoplasm"/>
    <property type="evidence" value="ECO:0007669"/>
    <property type="project" value="TreeGrafter"/>
</dbReference>
<evidence type="ECO:0000256" key="2">
    <source>
        <dbReference type="ARBA" id="ARBA00022527"/>
    </source>
</evidence>
<feature type="coiled-coil region" evidence="9">
    <location>
        <begin position="594"/>
        <end position="627"/>
    </location>
</feature>
<feature type="compositionally biased region" description="Basic and acidic residues" evidence="10">
    <location>
        <begin position="136"/>
        <end position="145"/>
    </location>
</feature>